<proteinExistence type="predicted"/>
<name>X1QXT1_9ZZZZ</name>
<comment type="caution">
    <text evidence="1">The sequence shown here is derived from an EMBL/GenBank/DDBJ whole genome shotgun (WGS) entry which is preliminary data.</text>
</comment>
<sequence length="53" mass="5779">GDNEVEMHAILAEFELPYRFPEKVLEAADKIVDTITKADIAVECSNNCPGANS</sequence>
<feature type="non-terminal residue" evidence="1">
    <location>
        <position position="1"/>
    </location>
</feature>
<gene>
    <name evidence="1" type="ORF">S12H4_25298</name>
</gene>
<evidence type="ECO:0000313" key="1">
    <source>
        <dbReference type="EMBL" id="GAI73372.1"/>
    </source>
</evidence>
<protein>
    <submittedName>
        <fullName evidence="1">Uncharacterized protein</fullName>
    </submittedName>
</protein>
<organism evidence="1">
    <name type="scientific">marine sediment metagenome</name>
    <dbReference type="NCBI Taxonomy" id="412755"/>
    <lineage>
        <taxon>unclassified sequences</taxon>
        <taxon>metagenomes</taxon>
        <taxon>ecological metagenomes</taxon>
    </lineage>
</organism>
<accession>X1QXT1</accession>
<reference evidence="1" key="1">
    <citation type="journal article" date="2014" name="Front. Microbiol.">
        <title>High frequency of phylogenetically diverse reductive dehalogenase-homologous genes in deep subseafloor sedimentary metagenomes.</title>
        <authorList>
            <person name="Kawai M."/>
            <person name="Futagami T."/>
            <person name="Toyoda A."/>
            <person name="Takaki Y."/>
            <person name="Nishi S."/>
            <person name="Hori S."/>
            <person name="Arai W."/>
            <person name="Tsubouchi T."/>
            <person name="Morono Y."/>
            <person name="Uchiyama I."/>
            <person name="Ito T."/>
            <person name="Fujiyama A."/>
            <person name="Inagaki F."/>
            <person name="Takami H."/>
        </authorList>
    </citation>
    <scope>NUCLEOTIDE SEQUENCE</scope>
    <source>
        <strain evidence="1">Expedition CK06-06</strain>
    </source>
</reference>
<dbReference type="EMBL" id="BARW01014110">
    <property type="protein sequence ID" value="GAI73372.1"/>
    <property type="molecule type" value="Genomic_DNA"/>
</dbReference>
<dbReference type="AlphaFoldDB" id="X1QXT1"/>